<dbReference type="AlphaFoldDB" id="A0A7H0LQA0"/>
<protein>
    <recommendedName>
        <fullName evidence="7">Catalase-related peroxidase</fullName>
        <ecNumber evidence="7">1.11.1.-</ecNumber>
    </recommendedName>
</protein>
<reference evidence="11 12" key="1">
    <citation type="submission" date="2020-09" db="EMBL/GenBank/DDBJ databases">
        <title>Sphingomonas sp., a new species isolated from pork steak.</title>
        <authorList>
            <person name="Heidler von Heilborn D."/>
        </authorList>
    </citation>
    <scope>NUCLEOTIDE SEQUENCE [LARGE SCALE GENOMIC DNA]</scope>
    <source>
        <strain evidence="12">S8-3T</strain>
    </source>
</reference>
<keyword evidence="2 7" id="KW-0575">Peroxidase</keyword>
<keyword evidence="4 7" id="KW-0479">Metal-binding</keyword>
<keyword evidence="5 7" id="KW-0560">Oxidoreductase</keyword>
<dbReference type="InterPro" id="IPR011614">
    <property type="entry name" value="Catalase_core"/>
</dbReference>
<proteinExistence type="inferred from homology"/>
<dbReference type="GO" id="GO:0046872">
    <property type="term" value="F:metal ion binding"/>
    <property type="evidence" value="ECO:0007669"/>
    <property type="project" value="UniProtKB-KW"/>
</dbReference>
<dbReference type="SMART" id="SM01060">
    <property type="entry name" value="Catalase"/>
    <property type="match status" value="1"/>
</dbReference>
<sequence length="356" mass="38032">MVPVSRPRPSTVAAILAAPAALLIGFALAGGWVGTPRLSGGGIADALEYNAGPHPGYRRAHAKGLCFTGRFDANGAGTALSRARIFAKGSYSATGRFSTGGGNPFATDGRNVFHAMALQITAPDGEIWRLAMDHVPIFPVATPQAFVELQRATKPDPATGKPVPAIMKAYLARHPETKAYQDYITAAPLPDSFANGTYYSINAFRFIDSAGATRTVRWSFVPEATFGALDKTKLARLPADHLFDELLHRLARGSVRWRMRVTLASPLDRTNDATVQWPSDRRTIEVGVLNIDRAGPEEQGACRDITFDPTILPRGIALSDDPLLAARSAAYAASFRRRAAEAPGPSAIGKALARGE</sequence>
<dbReference type="Pfam" id="PF00199">
    <property type="entry name" value="Catalase"/>
    <property type="match status" value="1"/>
</dbReference>
<dbReference type="EC" id="1.11.1.-" evidence="7"/>
<dbReference type="InterPro" id="IPR024168">
    <property type="entry name" value="Catalase_SrpA-type_pred"/>
</dbReference>
<dbReference type="KEGG" id="spap:H3Z74_04140"/>
<dbReference type="PIRSF" id="PIRSF000296">
    <property type="entry name" value="SrpA"/>
    <property type="match status" value="1"/>
</dbReference>
<evidence type="ECO:0000256" key="2">
    <source>
        <dbReference type="ARBA" id="ARBA00022559"/>
    </source>
</evidence>
<dbReference type="InterPro" id="IPR020835">
    <property type="entry name" value="Catalase_sf"/>
</dbReference>
<organism evidence="11 12">
    <name type="scientific">Sphingomonas alpina</name>
    <dbReference type="NCBI Taxonomy" id="653931"/>
    <lineage>
        <taxon>Bacteria</taxon>
        <taxon>Pseudomonadati</taxon>
        <taxon>Pseudomonadota</taxon>
        <taxon>Alphaproteobacteria</taxon>
        <taxon>Sphingomonadales</taxon>
        <taxon>Sphingomonadaceae</taxon>
        <taxon>Sphingomonas</taxon>
    </lineage>
</organism>
<evidence type="ECO:0000313" key="12">
    <source>
        <dbReference type="Proteomes" id="UP000516148"/>
    </source>
</evidence>
<dbReference type="Gene3D" id="1.20.1280.120">
    <property type="match status" value="1"/>
</dbReference>
<dbReference type="Gene3D" id="2.40.180.10">
    <property type="entry name" value="Catalase core domain"/>
    <property type="match status" value="1"/>
</dbReference>
<evidence type="ECO:0000256" key="9">
    <source>
        <dbReference type="PIRSR" id="PIRSR000296-2"/>
    </source>
</evidence>
<evidence type="ECO:0000256" key="1">
    <source>
        <dbReference type="ARBA" id="ARBA00005329"/>
    </source>
</evidence>
<dbReference type="GO" id="GO:0020037">
    <property type="term" value="F:heme binding"/>
    <property type="evidence" value="ECO:0007669"/>
    <property type="project" value="InterPro"/>
</dbReference>
<dbReference type="Proteomes" id="UP000516148">
    <property type="component" value="Chromosome"/>
</dbReference>
<dbReference type="EMBL" id="CP061038">
    <property type="protein sequence ID" value="QNQ11853.1"/>
    <property type="molecule type" value="Genomic_DNA"/>
</dbReference>
<keyword evidence="12" id="KW-1185">Reference proteome</keyword>
<evidence type="ECO:0000256" key="8">
    <source>
        <dbReference type="PIRSR" id="PIRSR000296-1"/>
    </source>
</evidence>
<keyword evidence="3 7" id="KW-0349">Heme</keyword>
<dbReference type="GO" id="GO:0005737">
    <property type="term" value="C:cytoplasm"/>
    <property type="evidence" value="ECO:0007669"/>
    <property type="project" value="TreeGrafter"/>
</dbReference>
<evidence type="ECO:0000256" key="5">
    <source>
        <dbReference type="ARBA" id="ARBA00023002"/>
    </source>
</evidence>
<evidence type="ECO:0000256" key="3">
    <source>
        <dbReference type="ARBA" id="ARBA00022617"/>
    </source>
</evidence>
<dbReference type="SUPFAM" id="SSF56634">
    <property type="entry name" value="Heme-dependent catalase-like"/>
    <property type="match status" value="1"/>
</dbReference>
<gene>
    <name evidence="11" type="ORF">H3Z74_04140</name>
</gene>
<feature type="binding site" description="axial binding residue" evidence="9">
    <location>
        <position position="331"/>
    </location>
    <ligand>
        <name>heme</name>
        <dbReference type="ChEBI" id="CHEBI:30413"/>
    </ligand>
    <ligandPart>
        <name>Fe</name>
        <dbReference type="ChEBI" id="CHEBI:18248"/>
    </ligandPart>
</feature>
<accession>A0A7H0LQA0</accession>
<dbReference type="PROSITE" id="PS51402">
    <property type="entry name" value="CATALASE_3"/>
    <property type="match status" value="1"/>
</dbReference>
<dbReference type="PANTHER" id="PTHR11465:SF9">
    <property type="entry name" value="CATALASE"/>
    <property type="match status" value="1"/>
</dbReference>
<evidence type="ECO:0000256" key="6">
    <source>
        <dbReference type="ARBA" id="ARBA00023004"/>
    </source>
</evidence>
<dbReference type="GO" id="GO:0042744">
    <property type="term" value="P:hydrogen peroxide catabolic process"/>
    <property type="evidence" value="ECO:0007669"/>
    <property type="project" value="TreeGrafter"/>
</dbReference>
<comment type="similarity">
    <text evidence="1 7">Belongs to the catalase family.</text>
</comment>
<evidence type="ECO:0000256" key="4">
    <source>
        <dbReference type="ARBA" id="ARBA00022723"/>
    </source>
</evidence>
<dbReference type="CDD" id="cd08153">
    <property type="entry name" value="srpA_like"/>
    <property type="match status" value="1"/>
</dbReference>
<name>A0A7H0LQA0_9SPHN</name>
<evidence type="ECO:0000259" key="10">
    <source>
        <dbReference type="SMART" id="SM01060"/>
    </source>
</evidence>
<feature type="active site" evidence="8">
    <location>
        <position position="61"/>
    </location>
</feature>
<keyword evidence="6 7" id="KW-0408">Iron</keyword>
<dbReference type="PANTHER" id="PTHR11465">
    <property type="entry name" value="CATALASE"/>
    <property type="match status" value="1"/>
</dbReference>
<comment type="cofactor">
    <cofactor evidence="7">
        <name>heme</name>
        <dbReference type="ChEBI" id="CHEBI:30413"/>
    </cofactor>
</comment>
<dbReference type="InterPro" id="IPR018028">
    <property type="entry name" value="Catalase"/>
</dbReference>
<dbReference type="GO" id="GO:0042542">
    <property type="term" value="P:response to hydrogen peroxide"/>
    <property type="evidence" value="ECO:0007669"/>
    <property type="project" value="TreeGrafter"/>
</dbReference>
<dbReference type="GO" id="GO:0004096">
    <property type="term" value="F:catalase activity"/>
    <property type="evidence" value="ECO:0007669"/>
    <property type="project" value="InterPro"/>
</dbReference>
<feature type="domain" description="Catalase core" evidence="10">
    <location>
        <begin position="36"/>
        <end position="356"/>
    </location>
</feature>
<comment type="function">
    <text evidence="7">Has an organic peroxide-dependent peroxidase activity.</text>
</comment>
<evidence type="ECO:0000256" key="7">
    <source>
        <dbReference type="PIRNR" id="PIRNR000296"/>
    </source>
</evidence>
<evidence type="ECO:0000313" key="11">
    <source>
        <dbReference type="EMBL" id="QNQ11853.1"/>
    </source>
</evidence>